<gene>
    <name evidence="1" type="ORF">JCM17846_18250</name>
</gene>
<protein>
    <submittedName>
        <fullName evidence="1">Uncharacterized protein</fullName>
    </submittedName>
</protein>
<accession>A0A5A7N734</accession>
<keyword evidence="2" id="KW-1185">Reference proteome</keyword>
<dbReference type="EMBL" id="BKCN01000008">
    <property type="protein sequence ID" value="GER04143.1"/>
    <property type="molecule type" value="Genomic_DNA"/>
</dbReference>
<proteinExistence type="predicted"/>
<dbReference type="AlphaFoldDB" id="A0A5A7N734"/>
<sequence>MSNVSRIYSRPRVIIPVQRPPLTKSRPLSQFEAACLGGTVVALSSPWWLGIAERLWLILSGGTA</sequence>
<organism evidence="1 2">
    <name type="scientific">Iodidimonas nitroreducens</name>
    <dbReference type="NCBI Taxonomy" id="1236968"/>
    <lineage>
        <taxon>Bacteria</taxon>
        <taxon>Pseudomonadati</taxon>
        <taxon>Pseudomonadota</taxon>
        <taxon>Alphaproteobacteria</taxon>
        <taxon>Iodidimonadales</taxon>
        <taxon>Iodidimonadaceae</taxon>
        <taxon>Iodidimonas</taxon>
    </lineage>
</organism>
<evidence type="ECO:0000313" key="2">
    <source>
        <dbReference type="Proteomes" id="UP000324996"/>
    </source>
</evidence>
<dbReference type="Proteomes" id="UP000324996">
    <property type="component" value="Unassembled WGS sequence"/>
</dbReference>
<name>A0A5A7N734_9PROT</name>
<reference evidence="1 2" key="1">
    <citation type="submission" date="2019-09" db="EMBL/GenBank/DDBJ databases">
        <title>NBRP : Genome information of microbial organism related human and environment.</title>
        <authorList>
            <person name="Hattori M."/>
            <person name="Oshima K."/>
            <person name="Inaba H."/>
            <person name="Suda W."/>
            <person name="Sakamoto M."/>
            <person name="Iino T."/>
            <person name="Kitahara M."/>
            <person name="Oshida Y."/>
            <person name="Iida T."/>
            <person name="Kudo T."/>
            <person name="Itoh T."/>
            <person name="Ohkuma M."/>
        </authorList>
    </citation>
    <scope>NUCLEOTIDE SEQUENCE [LARGE SCALE GENOMIC DNA]</scope>
    <source>
        <strain evidence="1 2">Q-1</strain>
    </source>
</reference>
<evidence type="ECO:0000313" key="1">
    <source>
        <dbReference type="EMBL" id="GER04143.1"/>
    </source>
</evidence>
<comment type="caution">
    <text evidence="1">The sequence shown here is derived from an EMBL/GenBank/DDBJ whole genome shotgun (WGS) entry which is preliminary data.</text>
</comment>